<organism evidence="7 8">
    <name type="scientific">Ectopseudomonas oleovorans</name>
    <name type="common">Pseudomonas oleovorans</name>
    <dbReference type="NCBI Taxonomy" id="301"/>
    <lineage>
        <taxon>Bacteria</taxon>
        <taxon>Pseudomonadati</taxon>
        <taxon>Pseudomonadota</taxon>
        <taxon>Gammaproteobacteria</taxon>
        <taxon>Pseudomonadales</taxon>
        <taxon>Pseudomonadaceae</taxon>
        <taxon>Ectopseudomonas</taxon>
    </lineage>
</organism>
<evidence type="ECO:0000256" key="2">
    <source>
        <dbReference type="ARBA" id="ARBA00004613"/>
    </source>
</evidence>
<keyword evidence="4" id="KW-0964">Secreted</keyword>
<dbReference type="RefSeq" id="WP_108234493.1">
    <property type="nucleotide sequence ID" value="NZ_QASO01000112.1"/>
</dbReference>
<name>A0A2T5PIT9_ECTOL</name>
<keyword evidence="7" id="KW-0966">Cell projection</keyword>
<comment type="caution">
    <text evidence="7">The sequence shown here is derived from an EMBL/GenBank/DDBJ whole genome shotgun (WGS) entry which is preliminary data.</text>
</comment>
<keyword evidence="8" id="KW-1185">Reference proteome</keyword>
<evidence type="ECO:0000259" key="6">
    <source>
        <dbReference type="Pfam" id="PF00669"/>
    </source>
</evidence>
<comment type="similarity">
    <text evidence="3">Belongs to the bacterial flagellin family.</text>
</comment>
<evidence type="ECO:0000256" key="4">
    <source>
        <dbReference type="ARBA" id="ARBA00022525"/>
    </source>
</evidence>
<sequence>MRISTSQVFNGGITSQQRLYSNVNKAYEQVSSGQRIQTAGDDPVGAARLLQLQQQDTLLEQYNTNLGSASDSLMQEDAILSTVTNVLQRARELALSAGNGAYSDEDRQAVADELEQVELQLYGLMNSKDAAGRYLFAGSDSSTQPFLRNADGSYTYQGDQNQLSLQVSTSLTLATGDNGWSAFYDIPSSTRTESSLTAAALAEPVGTPPAGQVSRLTLSRPQIVDQATYDASFEAGVPYTLTVDDAGNYSVNDGGGTAVATGSFALAEGSTTVTVNGVEMELDLAFQQGDSALTSTELGALLNGQSFTFGEQDSPRLTLSQGLITDSLAYGEDFRDGSPYSLKVIDGSQFAVYDSSGDDITAEVSGLGNYDAAQEGGFAFTLRGVEMHLDSLGSLDGENLDELFGGYTFSFGTVEQGFSLGRLAGNASTVQMTGGSVTDSATYDARFPGNGVLVQFTSGTDYEIHAAPLTANSTPLATGTVASYPATFNVLGVDVSLASAPQTYDQFSVQPKSRESQSILDTISQLRQTLLRPVDGDEEAAINLRESLAAAISNLDNGMSRVFSTQSSVGSRLNVATSLTTENETMRLSNETLQSAIRDADPTEAIIELNQQATILEAAQLAFSKISKLSLFNKL</sequence>
<dbReference type="GO" id="GO:0005198">
    <property type="term" value="F:structural molecule activity"/>
    <property type="evidence" value="ECO:0007669"/>
    <property type="project" value="InterPro"/>
</dbReference>
<keyword evidence="7" id="KW-0282">Flagellum</keyword>
<reference evidence="7 8" key="1">
    <citation type="submission" date="2018-04" db="EMBL/GenBank/DDBJ databases">
        <title>Pseudomonas sp. nov., isolated from mangrove soil.</title>
        <authorList>
            <person name="Chen C."/>
        </authorList>
    </citation>
    <scope>NUCLEOTIDE SEQUENCE [LARGE SCALE GENOMIC DNA]</scope>
    <source>
        <strain evidence="7 8">JCM 14246</strain>
    </source>
</reference>
<evidence type="ECO:0000313" key="8">
    <source>
        <dbReference type="Proteomes" id="UP000244052"/>
    </source>
</evidence>
<dbReference type="InterPro" id="IPR001029">
    <property type="entry name" value="Flagellin_N"/>
</dbReference>
<dbReference type="Pfam" id="PF00669">
    <property type="entry name" value="Flagellin_N"/>
    <property type="match status" value="1"/>
</dbReference>
<evidence type="ECO:0000256" key="3">
    <source>
        <dbReference type="ARBA" id="ARBA00005709"/>
    </source>
</evidence>
<dbReference type="GO" id="GO:0071973">
    <property type="term" value="P:bacterial-type flagellum-dependent cell motility"/>
    <property type="evidence" value="ECO:0007669"/>
    <property type="project" value="InterPro"/>
</dbReference>
<dbReference type="InterPro" id="IPR001492">
    <property type="entry name" value="Flagellin"/>
</dbReference>
<accession>A0A2T5PIT9</accession>
<dbReference type="GO" id="GO:0009424">
    <property type="term" value="C:bacterial-type flagellum hook"/>
    <property type="evidence" value="ECO:0007669"/>
    <property type="project" value="InterPro"/>
</dbReference>
<comment type="subcellular location">
    <subcellularLocation>
        <location evidence="1">Bacterial flagellum</location>
    </subcellularLocation>
    <subcellularLocation>
        <location evidence="2">Secreted</location>
    </subcellularLocation>
</comment>
<evidence type="ECO:0000313" key="7">
    <source>
        <dbReference type="EMBL" id="PTU77644.1"/>
    </source>
</evidence>
<dbReference type="NCBIfam" id="TIGR02550">
    <property type="entry name" value="flagell_flgL"/>
    <property type="match status" value="1"/>
</dbReference>
<dbReference type="EMBL" id="QASO01000112">
    <property type="protein sequence ID" value="PTU77644.1"/>
    <property type="molecule type" value="Genomic_DNA"/>
</dbReference>
<evidence type="ECO:0000256" key="1">
    <source>
        <dbReference type="ARBA" id="ARBA00004365"/>
    </source>
</evidence>
<evidence type="ECO:0000256" key="5">
    <source>
        <dbReference type="ARBA" id="ARBA00023143"/>
    </source>
</evidence>
<dbReference type="SUPFAM" id="SSF64518">
    <property type="entry name" value="Phase 1 flagellin"/>
    <property type="match status" value="1"/>
</dbReference>
<dbReference type="Gene3D" id="1.20.1330.10">
    <property type="entry name" value="f41 fragment of flagellin, N-terminal domain"/>
    <property type="match status" value="2"/>
</dbReference>
<dbReference type="Proteomes" id="UP000244052">
    <property type="component" value="Unassembled WGS sequence"/>
</dbReference>
<keyword evidence="5" id="KW-0975">Bacterial flagellum</keyword>
<dbReference type="PANTHER" id="PTHR42792:SF1">
    <property type="entry name" value="FLAGELLAR HOOK-ASSOCIATED PROTEIN 3"/>
    <property type="match status" value="1"/>
</dbReference>
<keyword evidence="7" id="KW-0969">Cilium</keyword>
<dbReference type="PANTHER" id="PTHR42792">
    <property type="entry name" value="FLAGELLIN"/>
    <property type="match status" value="1"/>
</dbReference>
<feature type="domain" description="Flagellin N-terminal" evidence="6">
    <location>
        <begin position="18"/>
        <end position="139"/>
    </location>
</feature>
<proteinExistence type="inferred from homology"/>
<dbReference type="GO" id="GO:0005576">
    <property type="term" value="C:extracellular region"/>
    <property type="evidence" value="ECO:0007669"/>
    <property type="project" value="UniProtKB-SubCell"/>
</dbReference>
<dbReference type="AlphaFoldDB" id="A0A2T5PIT9"/>
<gene>
    <name evidence="7" type="primary">flgL</name>
    <name evidence="7" type="ORF">DBO86_18670</name>
</gene>
<dbReference type="InterPro" id="IPR013384">
    <property type="entry name" value="Flagell_FlgL"/>
</dbReference>
<protein>
    <submittedName>
        <fullName evidence="7">Flagellar hook-associated protein 3</fullName>
    </submittedName>
</protein>